<evidence type="ECO:0000259" key="4">
    <source>
        <dbReference type="PROSITE" id="PS50949"/>
    </source>
</evidence>
<dbReference type="InterPro" id="IPR008920">
    <property type="entry name" value="TF_FadR/GntR_C"/>
</dbReference>
<dbReference type="PROSITE" id="PS50949">
    <property type="entry name" value="HTH_GNTR"/>
    <property type="match status" value="1"/>
</dbReference>
<evidence type="ECO:0000313" key="5">
    <source>
        <dbReference type="EMBL" id="MBP1042596.1"/>
    </source>
</evidence>
<evidence type="ECO:0000256" key="2">
    <source>
        <dbReference type="ARBA" id="ARBA00023125"/>
    </source>
</evidence>
<name>A0A940SWW0_9ENTE</name>
<dbReference type="InterPro" id="IPR036388">
    <property type="entry name" value="WH-like_DNA-bd_sf"/>
</dbReference>
<dbReference type="Gene3D" id="1.20.120.530">
    <property type="entry name" value="GntR ligand-binding domain-like"/>
    <property type="match status" value="1"/>
</dbReference>
<dbReference type="SUPFAM" id="SSF48008">
    <property type="entry name" value="GntR ligand-binding domain-like"/>
    <property type="match status" value="1"/>
</dbReference>
<keyword evidence="2" id="KW-0238">DNA-binding</keyword>
<dbReference type="Proteomes" id="UP000674938">
    <property type="component" value="Unassembled WGS sequence"/>
</dbReference>
<dbReference type="Pfam" id="PF00392">
    <property type="entry name" value="GntR"/>
    <property type="match status" value="1"/>
</dbReference>
<dbReference type="PANTHER" id="PTHR43537">
    <property type="entry name" value="TRANSCRIPTIONAL REGULATOR, GNTR FAMILY"/>
    <property type="match status" value="1"/>
</dbReference>
<sequence length="215" mass="24932">MEEFISQKQHIYNFISSEISQGNLEYNGRLTEQYITDKLTISRTPVREALFQLAADGVLEHTPRKGFRIKKLSQEEVMEIYQLIGVLDGKAAELSLPQLTEEDFSTMQFLIDAMKSSINNKLYTKYNELQLQFHQVYTAKCGNQSLITALEKYKQSFLGTTYKNIPGAAIQATLHETNEEHQEILALLKKKEAMKLRQFIEDVHWCGERAKYDIW</sequence>
<dbReference type="GO" id="GO:0003700">
    <property type="term" value="F:DNA-binding transcription factor activity"/>
    <property type="evidence" value="ECO:0007669"/>
    <property type="project" value="InterPro"/>
</dbReference>
<protein>
    <submittedName>
        <fullName evidence="5">GntR family transcriptional regulator</fullName>
    </submittedName>
</protein>
<evidence type="ECO:0000256" key="3">
    <source>
        <dbReference type="ARBA" id="ARBA00023163"/>
    </source>
</evidence>
<keyword evidence="6" id="KW-1185">Reference proteome</keyword>
<dbReference type="RefSeq" id="WP_209529917.1">
    <property type="nucleotide sequence ID" value="NZ_JAEEGA010000011.1"/>
</dbReference>
<proteinExistence type="predicted"/>
<feature type="domain" description="HTH gntR-type" evidence="4">
    <location>
        <begin position="5"/>
        <end position="72"/>
    </location>
</feature>
<dbReference type="Pfam" id="PF07729">
    <property type="entry name" value="FCD"/>
    <property type="match status" value="1"/>
</dbReference>
<dbReference type="InterPro" id="IPR036390">
    <property type="entry name" value="WH_DNA-bd_sf"/>
</dbReference>
<dbReference type="PANTHER" id="PTHR43537:SF24">
    <property type="entry name" value="GLUCONATE OPERON TRANSCRIPTIONAL REPRESSOR"/>
    <property type="match status" value="1"/>
</dbReference>
<dbReference type="EMBL" id="JAEEGA010000011">
    <property type="protein sequence ID" value="MBP1042596.1"/>
    <property type="molecule type" value="Genomic_DNA"/>
</dbReference>
<organism evidence="5 6">
    <name type="scientific">Vagococcus allomyrinae</name>
    <dbReference type="NCBI Taxonomy" id="2794353"/>
    <lineage>
        <taxon>Bacteria</taxon>
        <taxon>Bacillati</taxon>
        <taxon>Bacillota</taxon>
        <taxon>Bacilli</taxon>
        <taxon>Lactobacillales</taxon>
        <taxon>Enterococcaceae</taxon>
        <taxon>Vagococcus</taxon>
    </lineage>
</organism>
<keyword evidence="1" id="KW-0805">Transcription regulation</keyword>
<dbReference type="GO" id="GO:0003677">
    <property type="term" value="F:DNA binding"/>
    <property type="evidence" value="ECO:0007669"/>
    <property type="project" value="UniProtKB-KW"/>
</dbReference>
<evidence type="ECO:0000313" key="6">
    <source>
        <dbReference type="Proteomes" id="UP000674938"/>
    </source>
</evidence>
<keyword evidence="3" id="KW-0804">Transcription</keyword>
<dbReference type="Gene3D" id="1.10.10.10">
    <property type="entry name" value="Winged helix-like DNA-binding domain superfamily/Winged helix DNA-binding domain"/>
    <property type="match status" value="1"/>
</dbReference>
<accession>A0A940SWW0</accession>
<dbReference type="SMART" id="SM00345">
    <property type="entry name" value="HTH_GNTR"/>
    <property type="match status" value="1"/>
</dbReference>
<dbReference type="InterPro" id="IPR000524">
    <property type="entry name" value="Tscrpt_reg_HTH_GntR"/>
</dbReference>
<reference evidence="5" key="1">
    <citation type="submission" date="2020-12" db="EMBL/GenBank/DDBJ databases">
        <title>Vagococcus allomyrinae sp. nov. and Enterococcus lavae sp. nov., isolated from the larvae of Allomyrina dichotoma.</title>
        <authorList>
            <person name="Lee S.D."/>
        </authorList>
    </citation>
    <scope>NUCLEOTIDE SEQUENCE</scope>
    <source>
        <strain evidence="5">BWB3-3</strain>
    </source>
</reference>
<dbReference type="InterPro" id="IPR011711">
    <property type="entry name" value="GntR_C"/>
</dbReference>
<gene>
    <name evidence="5" type="ORF">I6N95_16390</name>
</gene>
<comment type="caution">
    <text evidence="5">The sequence shown here is derived from an EMBL/GenBank/DDBJ whole genome shotgun (WGS) entry which is preliminary data.</text>
</comment>
<dbReference type="SUPFAM" id="SSF46785">
    <property type="entry name" value="Winged helix' DNA-binding domain"/>
    <property type="match status" value="1"/>
</dbReference>
<dbReference type="AlphaFoldDB" id="A0A940SWW0"/>
<evidence type="ECO:0000256" key="1">
    <source>
        <dbReference type="ARBA" id="ARBA00023015"/>
    </source>
</evidence>